<reference evidence="1 2" key="1">
    <citation type="journal article" date="2015" name="Genome Announc.">
        <title>Expanding the biotechnology potential of lactobacilli through comparative genomics of 213 strains and associated genera.</title>
        <authorList>
            <person name="Sun Z."/>
            <person name="Harris H.M."/>
            <person name="McCann A."/>
            <person name="Guo C."/>
            <person name="Argimon S."/>
            <person name="Zhang W."/>
            <person name="Yang X."/>
            <person name="Jeffery I.B."/>
            <person name="Cooney J.C."/>
            <person name="Kagawa T.F."/>
            <person name="Liu W."/>
            <person name="Song Y."/>
            <person name="Salvetti E."/>
            <person name="Wrobel A."/>
            <person name="Rasinkangas P."/>
            <person name="Parkhill J."/>
            <person name="Rea M.C."/>
            <person name="O'Sullivan O."/>
            <person name="Ritari J."/>
            <person name="Douillard F.P."/>
            <person name="Paul Ross R."/>
            <person name="Yang R."/>
            <person name="Briner A.E."/>
            <person name="Felis G.E."/>
            <person name="de Vos W.M."/>
            <person name="Barrangou R."/>
            <person name="Klaenhammer T.R."/>
            <person name="Caufield P.W."/>
            <person name="Cui Y."/>
            <person name="Zhang H."/>
            <person name="O'Toole P.W."/>
        </authorList>
    </citation>
    <scope>NUCLEOTIDE SEQUENCE [LARGE SCALE GENOMIC DNA]</scope>
    <source>
        <strain evidence="1 2">DSM 19906</strain>
    </source>
</reference>
<dbReference type="Proteomes" id="UP000051439">
    <property type="component" value="Unassembled WGS sequence"/>
</dbReference>
<comment type="caution">
    <text evidence="1">The sequence shown here is derived from an EMBL/GenBank/DDBJ whole genome shotgun (WGS) entry which is preliminary data.</text>
</comment>
<evidence type="ECO:0000313" key="1">
    <source>
        <dbReference type="EMBL" id="KRL20960.1"/>
    </source>
</evidence>
<dbReference type="AlphaFoldDB" id="A0A0R1NKI1"/>
<organism evidence="1 2">
    <name type="scientific">Lentilactobacillus kisonensis DSM 19906 = JCM 15041</name>
    <dbReference type="NCBI Taxonomy" id="1423766"/>
    <lineage>
        <taxon>Bacteria</taxon>
        <taxon>Bacillati</taxon>
        <taxon>Bacillota</taxon>
        <taxon>Bacilli</taxon>
        <taxon>Lactobacillales</taxon>
        <taxon>Lactobacillaceae</taxon>
        <taxon>Lentilactobacillus</taxon>
    </lineage>
</organism>
<dbReference type="RefSeq" id="WP_056949501.1">
    <property type="nucleotide sequence ID" value="NZ_AZEB01000019.1"/>
</dbReference>
<dbReference type="PATRIC" id="fig|1423766.4.peg.1031"/>
<protein>
    <submittedName>
        <fullName evidence="1">Uncharacterized protein</fullName>
    </submittedName>
</protein>
<sequence>MKSDFMTISQNERGAITAFRINNDPSKMNWVIDPTYLKSLEYHDLDKLFGEFNITINGKAYRSVDQSPKVVTSDLASEITYQLGQLKLVQHFELIDQSLRWRFTVTNHDSKEVTIDNLGLWVSLAYVMFRDKDVHRNANQSTAVFPSISKNYTKLAAVRRDNTKPNMGLYQLSGNVLSVGTFNEYTNRFFENVSPSLDGMLFHEIILAGGYDSDKRPHNDWIYPQNAVQMKPQQTLTWEFALQPFGDQQDFYQVAKSFGHPRFSFEPLVQEGQSQKFKISLAANQTIKQILIKHKQNSKLIEDDVTSQFHDNELIYNPTSVGEHEAILKFTDGTVDMGVFNVMSSINQLLRNRVDYLSSHSYAGSTGKVPYSFGPVSNQGESLGKMTFIIQECLLDNQVNDLAHKIAQVEESAVKYVRPKWFVAGDFKRPRKLYGDFYRVMDLEYIAHLFYLLSKVPAKYLKLHSPKDYLNWAAQVFDVRVNPDLHDNQRGKEEAQMLGIYFLYIEDLLQDVKKADLTKEYQEISNSWQATTSRVTANSDTLAAAMTEHFFDNAGFGPAAGALALTGNVAAAKKYGELLKANIGFSNDFRAQSPDRWWEALSYMIHSLWGGVTAAAAQITGESLQDIELVAAGYRATNAVLYMYDSNASTTDRMLKPGEAASTYSIAGPNLNRPDLSRNRFGQSIFAADGGIFSRLFPDGYTGEDDWDMGEELVAYLNGFGQTTYLYVDHKGQYQAINGTVQKADGNQYQVQSFAPYIHQYVNLNTNEKFKSDAKQVTFDAGSRKFQN</sequence>
<dbReference type="EMBL" id="AZEB01000019">
    <property type="protein sequence ID" value="KRL20960.1"/>
    <property type="molecule type" value="Genomic_DNA"/>
</dbReference>
<gene>
    <name evidence="1" type="ORF">FC98_GL001005</name>
</gene>
<keyword evidence="2" id="KW-1185">Reference proteome</keyword>
<proteinExistence type="predicted"/>
<evidence type="ECO:0000313" key="2">
    <source>
        <dbReference type="Proteomes" id="UP000051439"/>
    </source>
</evidence>
<name>A0A0R1NKI1_9LACO</name>
<accession>A0A0R1NKI1</accession>